<accession>A0AAV4C274</accession>
<dbReference type="Proteomes" id="UP000735302">
    <property type="component" value="Unassembled WGS sequence"/>
</dbReference>
<protein>
    <submittedName>
        <fullName evidence="1">DNA repair protein rhp54</fullName>
    </submittedName>
</protein>
<evidence type="ECO:0000313" key="2">
    <source>
        <dbReference type="Proteomes" id="UP000735302"/>
    </source>
</evidence>
<name>A0AAV4C274_9GAST</name>
<sequence length="303" mass="35603">MHIEQLPQVESHYCRSSSSREYLDTDLSISKLYDMYVKWCEERGAEVVRKHIYTSIFNQEYNTRISFVKPKKDRCDMCEKFRLKGKEKSLNEEDRQLYHAHRVAVENSRVEKKKDKETEDVIISFDLEKALTLPKADISNSFYKRKLSCYNLTGHLHKDKTAYCCLWTEAMCGRKGNDIPSAIVKILKNIVIEHPSTKRIILWSDSCIPQNKNSIMSLALKTFMESHPFVESIIQKFSEKGHSCVQEVDYIHSCIEKALKPSEVFSPLGLVRHLKKMRRHGKVIVIQMRRDDFFFIFRVLQNI</sequence>
<keyword evidence="2" id="KW-1185">Reference proteome</keyword>
<dbReference type="PANTHER" id="PTHR10773:SF19">
    <property type="match status" value="1"/>
</dbReference>
<dbReference type="AlphaFoldDB" id="A0AAV4C274"/>
<gene>
    <name evidence="1" type="ORF">PoB_005200500</name>
</gene>
<comment type="caution">
    <text evidence="1">The sequence shown here is derived from an EMBL/GenBank/DDBJ whole genome shotgun (WGS) entry which is preliminary data.</text>
</comment>
<organism evidence="1 2">
    <name type="scientific">Plakobranchus ocellatus</name>
    <dbReference type="NCBI Taxonomy" id="259542"/>
    <lineage>
        <taxon>Eukaryota</taxon>
        <taxon>Metazoa</taxon>
        <taxon>Spiralia</taxon>
        <taxon>Lophotrochozoa</taxon>
        <taxon>Mollusca</taxon>
        <taxon>Gastropoda</taxon>
        <taxon>Heterobranchia</taxon>
        <taxon>Euthyneura</taxon>
        <taxon>Panpulmonata</taxon>
        <taxon>Sacoglossa</taxon>
        <taxon>Placobranchoidea</taxon>
        <taxon>Plakobranchidae</taxon>
        <taxon>Plakobranchus</taxon>
    </lineage>
</organism>
<dbReference type="EMBL" id="BLXT01005762">
    <property type="protein sequence ID" value="GFO25500.1"/>
    <property type="molecule type" value="Genomic_DNA"/>
</dbReference>
<proteinExistence type="predicted"/>
<dbReference type="PANTHER" id="PTHR10773">
    <property type="entry name" value="DNA-DIRECTED RNA POLYMERASES I, II, AND III SUBUNIT RPABC2"/>
    <property type="match status" value="1"/>
</dbReference>
<evidence type="ECO:0000313" key="1">
    <source>
        <dbReference type="EMBL" id="GFO25500.1"/>
    </source>
</evidence>
<reference evidence="1 2" key="1">
    <citation type="journal article" date="2021" name="Elife">
        <title>Chloroplast acquisition without the gene transfer in kleptoplastic sea slugs, Plakobranchus ocellatus.</title>
        <authorList>
            <person name="Maeda T."/>
            <person name="Takahashi S."/>
            <person name="Yoshida T."/>
            <person name="Shimamura S."/>
            <person name="Takaki Y."/>
            <person name="Nagai Y."/>
            <person name="Toyoda A."/>
            <person name="Suzuki Y."/>
            <person name="Arimoto A."/>
            <person name="Ishii H."/>
            <person name="Satoh N."/>
            <person name="Nishiyama T."/>
            <person name="Hasebe M."/>
            <person name="Maruyama T."/>
            <person name="Minagawa J."/>
            <person name="Obokata J."/>
            <person name="Shigenobu S."/>
        </authorList>
    </citation>
    <scope>NUCLEOTIDE SEQUENCE [LARGE SCALE GENOMIC DNA]</scope>
</reference>